<gene>
    <name evidence="1" type="ORF">M5G27_27040</name>
</gene>
<protein>
    <submittedName>
        <fullName evidence="1">Uncharacterized protein</fullName>
    </submittedName>
</protein>
<comment type="caution">
    <text evidence="1">The sequence shown here is derived from an EMBL/GenBank/DDBJ whole genome shotgun (WGS) entry which is preliminary data.</text>
</comment>
<keyword evidence="2" id="KW-1185">Reference proteome</keyword>
<dbReference type="EMBL" id="JAMDHA010000037">
    <property type="protein sequence ID" value="MDD1011132.1"/>
    <property type="molecule type" value="Genomic_DNA"/>
</dbReference>
<reference evidence="1 2" key="1">
    <citation type="submission" date="2022-05" db="EMBL/GenBank/DDBJ databases">
        <title>Novel Pseudomonas spp. Isolated from a Rainbow Trout Aquaculture Facility.</title>
        <authorList>
            <person name="Testerman T."/>
            <person name="Graf J."/>
        </authorList>
    </citation>
    <scope>NUCLEOTIDE SEQUENCE [LARGE SCALE GENOMIC DNA]</scope>
    <source>
        <strain evidence="1 2">ID1042</strain>
    </source>
</reference>
<evidence type="ECO:0000313" key="2">
    <source>
        <dbReference type="Proteomes" id="UP001148185"/>
    </source>
</evidence>
<accession>A0A9X4HFI6</accession>
<evidence type="ECO:0000313" key="1">
    <source>
        <dbReference type="EMBL" id="MDD1011132.1"/>
    </source>
</evidence>
<dbReference type="Proteomes" id="UP001148185">
    <property type="component" value="Unassembled WGS sequence"/>
</dbReference>
<dbReference type="RefSeq" id="WP_050682308.1">
    <property type="nucleotide sequence ID" value="NZ_JAMDHA010000037.1"/>
</dbReference>
<dbReference type="AlphaFoldDB" id="A0A9X4HFI6"/>
<organism evidence="1 2">
    <name type="scientific">Pseudomonas shahriarae</name>
    <dbReference type="NCBI Taxonomy" id="2745512"/>
    <lineage>
        <taxon>Bacteria</taxon>
        <taxon>Pseudomonadati</taxon>
        <taxon>Pseudomonadota</taxon>
        <taxon>Gammaproteobacteria</taxon>
        <taxon>Pseudomonadales</taxon>
        <taxon>Pseudomonadaceae</taxon>
        <taxon>Pseudomonas</taxon>
    </lineage>
</organism>
<proteinExistence type="predicted"/>
<sequence>MKVFAYVQAVENELYNVFVTNKVHSNERWLTAVAPNTKNLFEGFRLALDKFEAGQREFVNLDSIHVTQLGEVVDDDVAIGQHRMFLVTADELYWLANKNGQLATLSDLESTLQSYLGTATCVLSTVSDEHIAAVVTNYSPIEHLRPQVLVLMNDGNPVGVQLFGLPPSTVISVLDVIHPDSVHCYRDEYLGDLVYEHGDVKKNVRNVTPVVQRLNSFSQLAKLI</sequence>
<name>A0A9X4HFI6_9PSED</name>